<dbReference type="SUPFAM" id="SSF57701">
    <property type="entry name" value="Zn2/Cys6 DNA-binding domain"/>
    <property type="match status" value="1"/>
</dbReference>
<keyword evidence="5" id="KW-1185">Reference proteome</keyword>
<evidence type="ECO:0000313" key="5">
    <source>
        <dbReference type="Proteomes" id="UP000319160"/>
    </source>
</evidence>
<dbReference type="EMBL" id="VFLP01000071">
    <property type="protein sequence ID" value="TRX89200.1"/>
    <property type="molecule type" value="Genomic_DNA"/>
</dbReference>
<feature type="domain" description="Zn(2)-C6 fungal-type" evidence="3">
    <location>
        <begin position="26"/>
        <end position="56"/>
    </location>
</feature>
<evidence type="ECO:0000256" key="1">
    <source>
        <dbReference type="ARBA" id="ARBA00023242"/>
    </source>
</evidence>
<dbReference type="GO" id="GO:0000981">
    <property type="term" value="F:DNA-binding transcription factor activity, RNA polymerase II-specific"/>
    <property type="evidence" value="ECO:0007669"/>
    <property type="project" value="InterPro"/>
</dbReference>
<evidence type="ECO:0000259" key="3">
    <source>
        <dbReference type="PROSITE" id="PS00463"/>
    </source>
</evidence>
<dbReference type="Pfam" id="PF11951">
    <property type="entry name" value="Fungal_trans_2"/>
    <property type="match status" value="1"/>
</dbReference>
<comment type="caution">
    <text evidence="4">The sequence shown here is derived from an EMBL/GenBank/DDBJ whole genome shotgun (WGS) entry which is preliminary data.</text>
</comment>
<organism evidence="4 5">
    <name type="scientific">Xylaria flabelliformis</name>
    <dbReference type="NCBI Taxonomy" id="2512241"/>
    <lineage>
        <taxon>Eukaryota</taxon>
        <taxon>Fungi</taxon>
        <taxon>Dikarya</taxon>
        <taxon>Ascomycota</taxon>
        <taxon>Pezizomycotina</taxon>
        <taxon>Sordariomycetes</taxon>
        <taxon>Xylariomycetidae</taxon>
        <taxon>Xylariales</taxon>
        <taxon>Xylariaceae</taxon>
        <taxon>Xylaria</taxon>
    </lineage>
</organism>
<sequence>MRRVHERDNNRMLSWVNGSDIQPPRACDRCHAVKERCEWIPNVKQCERCLRLQHVCETVRPKGRPGRKPGVRGKRVSPVVRPARPARRISSGSIEDDCLSSSLWAGHRMQRNGRIAMVPRSVPGLEFGDLLTDEQHLVRRFLFHSRVLDVFSVNTSFGETARRQVIPQMLLSRATFLDGLLACAISWVGDIDSDQTNPSHLAACYRHASSAIAMLTSLQVENFDTMIDCLMLGALVSTFAVRLRLYDIQAICRRTLGLIEPIYTVSDPARPELRVFLTCLIFWEIRASIFSCAIPTLRFRPPPEPYADRHVGFCGTLLPLFYDICKVGHGVAHCETDNAINLKELDAIEQSCCQWQPIVPEDLNTRFSAVELAHMICQAQTMRAAALLVIHRLKYPFGVNDGPAQVLSTSILSQIEMTFNVTKQPVRCTDLPLLVACIELKEEAGRQKWFSNIATFAGFSPQFREHLRKALRSYWVAIDTSDKISWDKLVTSSFPFLRKTS</sequence>
<dbReference type="OrthoDB" id="4137815at2759"/>
<keyword evidence="1" id="KW-0539">Nucleus</keyword>
<feature type="region of interest" description="Disordered" evidence="2">
    <location>
        <begin position="62"/>
        <end position="85"/>
    </location>
</feature>
<reference evidence="5" key="1">
    <citation type="submission" date="2019-06" db="EMBL/GenBank/DDBJ databases">
        <title>Draft genome sequence of the griseofulvin-producing fungus Xylaria cubensis strain G536.</title>
        <authorList>
            <person name="Mead M.E."/>
            <person name="Raja H.A."/>
            <person name="Steenwyk J.L."/>
            <person name="Knowles S.L."/>
            <person name="Oberlies N.H."/>
            <person name="Rokas A."/>
        </authorList>
    </citation>
    <scope>NUCLEOTIDE SEQUENCE [LARGE SCALE GENOMIC DNA]</scope>
    <source>
        <strain evidence="5">G536</strain>
    </source>
</reference>
<dbReference type="InterPro" id="IPR036864">
    <property type="entry name" value="Zn2-C6_fun-type_DNA-bd_sf"/>
</dbReference>
<dbReference type="AlphaFoldDB" id="A0A553HML2"/>
<dbReference type="GO" id="GO:0008270">
    <property type="term" value="F:zinc ion binding"/>
    <property type="evidence" value="ECO:0007669"/>
    <property type="project" value="InterPro"/>
</dbReference>
<feature type="compositionally biased region" description="Low complexity" evidence="2">
    <location>
        <begin position="76"/>
        <end position="85"/>
    </location>
</feature>
<dbReference type="InterPro" id="IPR001138">
    <property type="entry name" value="Zn2Cys6_DnaBD"/>
</dbReference>
<protein>
    <recommendedName>
        <fullName evidence="3">Zn(2)-C6 fungal-type domain-containing protein</fullName>
    </recommendedName>
</protein>
<gene>
    <name evidence="4" type="ORF">FHL15_009898</name>
</gene>
<name>A0A553HML2_9PEZI</name>
<dbReference type="Proteomes" id="UP000319160">
    <property type="component" value="Unassembled WGS sequence"/>
</dbReference>
<feature type="compositionally biased region" description="Basic residues" evidence="2">
    <location>
        <begin position="62"/>
        <end position="75"/>
    </location>
</feature>
<evidence type="ECO:0000313" key="4">
    <source>
        <dbReference type="EMBL" id="TRX89200.1"/>
    </source>
</evidence>
<dbReference type="PROSITE" id="PS00463">
    <property type="entry name" value="ZN2_CY6_FUNGAL_1"/>
    <property type="match status" value="1"/>
</dbReference>
<dbReference type="CDD" id="cd00067">
    <property type="entry name" value="GAL4"/>
    <property type="match status" value="1"/>
</dbReference>
<accession>A0A553HML2</accession>
<dbReference type="InterPro" id="IPR021858">
    <property type="entry name" value="Fun_TF"/>
</dbReference>
<proteinExistence type="predicted"/>
<evidence type="ECO:0000256" key="2">
    <source>
        <dbReference type="SAM" id="MobiDB-lite"/>
    </source>
</evidence>